<dbReference type="EMBL" id="FWDM01000041">
    <property type="protein sequence ID" value="SLM15977.1"/>
    <property type="molecule type" value="Genomic_DNA"/>
</dbReference>
<evidence type="ECO:0000313" key="1">
    <source>
        <dbReference type="EMBL" id="SLM15977.1"/>
    </source>
</evidence>
<organism evidence="1">
    <name type="scientific">uncultured spirochete</name>
    <dbReference type="NCBI Taxonomy" id="156406"/>
    <lineage>
        <taxon>Bacteria</taxon>
        <taxon>Pseudomonadati</taxon>
        <taxon>Spirochaetota</taxon>
        <taxon>Spirochaetia</taxon>
        <taxon>Spirochaetales</taxon>
        <taxon>environmental samples</taxon>
    </lineage>
</organism>
<protein>
    <submittedName>
        <fullName evidence="1">Uncharacterized protein</fullName>
    </submittedName>
</protein>
<dbReference type="AlphaFoldDB" id="A0A3P3XM25"/>
<gene>
    <name evidence="1" type="ORF">SPIROBIBN47_90046</name>
</gene>
<name>A0A3P3XM25_9SPIR</name>
<accession>A0A3P3XM25</accession>
<proteinExistence type="predicted"/>
<sequence>MGLVQTKTGKLSPTVTVVDRLAHHGHILLFEGENYCMKHALMRQKDQIKLPMA</sequence>
<reference evidence="1" key="1">
    <citation type="submission" date="2017-02" db="EMBL/GenBank/DDBJ databases">
        <authorList>
            <person name="Regsiter A."/>
            <person name="William W."/>
        </authorList>
    </citation>
    <scope>NUCLEOTIDE SEQUENCE</scope>
    <source>
        <strain evidence="1">Bib</strain>
    </source>
</reference>